<name>A0A2M8DEI7_9BACT</name>
<protein>
    <submittedName>
        <fullName evidence="1">Uncharacterized protein</fullName>
    </submittedName>
</protein>
<dbReference type="AlphaFoldDB" id="A0A2M8DEI7"/>
<comment type="caution">
    <text evidence="1">The sequence shown here is derived from an EMBL/GenBank/DDBJ whole genome shotgun (WGS) entry which is preliminary data.</text>
</comment>
<evidence type="ECO:0000313" key="2">
    <source>
        <dbReference type="Proteomes" id="UP000229706"/>
    </source>
</evidence>
<gene>
    <name evidence="1" type="ORF">CO083_00015</name>
</gene>
<dbReference type="EMBL" id="PFTH01000001">
    <property type="protein sequence ID" value="PJB89755.1"/>
    <property type="molecule type" value="Genomic_DNA"/>
</dbReference>
<reference evidence="2" key="1">
    <citation type="submission" date="2017-09" db="EMBL/GenBank/DDBJ databases">
        <title>Depth-based differentiation of microbial function through sediment-hosted aquifers and enrichment of novel symbionts in the deep terrestrial subsurface.</title>
        <authorList>
            <person name="Probst A.J."/>
            <person name="Ladd B."/>
            <person name="Jarett J.K."/>
            <person name="Geller-Mcgrath D.E."/>
            <person name="Sieber C.M.K."/>
            <person name="Emerson J.B."/>
            <person name="Anantharaman K."/>
            <person name="Thomas B.C."/>
            <person name="Malmstrom R."/>
            <person name="Stieglmeier M."/>
            <person name="Klingl A."/>
            <person name="Woyke T."/>
            <person name="Ryan C.M."/>
            <person name="Banfield J.F."/>
        </authorList>
    </citation>
    <scope>NUCLEOTIDE SEQUENCE [LARGE SCALE GENOMIC DNA]</scope>
</reference>
<sequence length="81" mass="8426">WSGTGGIYSGSNLTYADGKVTKFTVTGVDASTQSGNIWFAVNRKLPVPTGSCGTYASATETTPVTWTWSGATGIQVKDTTD</sequence>
<dbReference type="Proteomes" id="UP000229706">
    <property type="component" value="Unassembled WGS sequence"/>
</dbReference>
<proteinExistence type="predicted"/>
<feature type="non-terminal residue" evidence="1">
    <location>
        <position position="81"/>
    </location>
</feature>
<feature type="non-terminal residue" evidence="1">
    <location>
        <position position="1"/>
    </location>
</feature>
<evidence type="ECO:0000313" key="1">
    <source>
        <dbReference type="EMBL" id="PJB89755.1"/>
    </source>
</evidence>
<accession>A0A2M8DEI7</accession>
<organism evidence="1 2">
    <name type="scientific">Candidatus Roizmanbacteria bacterium CG_4_9_14_0_8_um_filter_34_12</name>
    <dbReference type="NCBI Taxonomy" id="1974840"/>
    <lineage>
        <taxon>Bacteria</taxon>
        <taxon>Candidatus Roizmaniibacteriota</taxon>
    </lineage>
</organism>